<reference evidence="10 11" key="1">
    <citation type="submission" date="2019-03" db="EMBL/GenBank/DDBJ databases">
        <title>Genomics of glacier-inhabiting Cryobacterium strains.</title>
        <authorList>
            <person name="Liu Q."/>
            <person name="Xin Y.-H."/>
        </authorList>
    </citation>
    <scope>NUCLEOTIDE SEQUENCE [LARGE SCALE GENOMIC DNA]</scope>
    <source>
        <strain evidence="10 11">TMT2-48-2</strain>
    </source>
</reference>
<proteinExistence type="inferred from homology"/>
<keyword evidence="7 8" id="KW-0012">Acyltransferase</keyword>
<dbReference type="PANTHER" id="PTHR38686">
    <property type="entry name" value="APOLIPOPROTEIN N-ACYLTRANSFERASE"/>
    <property type="match status" value="1"/>
</dbReference>
<dbReference type="PANTHER" id="PTHR38686:SF1">
    <property type="entry name" value="APOLIPOPROTEIN N-ACYLTRANSFERASE"/>
    <property type="match status" value="1"/>
</dbReference>
<dbReference type="AlphaFoldDB" id="A0A4R8XR98"/>
<dbReference type="SUPFAM" id="SSF56317">
    <property type="entry name" value="Carbon-nitrogen hydrolase"/>
    <property type="match status" value="1"/>
</dbReference>
<evidence type="ECO:0000256" key="2">
    <source>
        <dbReference type="ARBA" id="ARBA00022475"/>
    </source>
</evidence>
<protein>
    <recommendedName>
        <fullName evidence="8">Apolipoprotein N-acyltransferase</fullName>
        <shortName evidence="8">ALP N-acyltransferase</shortName>
        <ecNumber evidence="8">2.3.1.269</ecNumber>
    </recommendedName>
</protein>
<dbReference type="UniPathway" id="UPA00666"/>
<dbReference type="EMBL" id="SOGN01000044">
    <property type="protein sequence ID" value="TFC79543.1"/>
    <property type="molecule type" value="Genomic_DNA"/>
</dbReference>
<feature type="transmembrane region" description="Helical" evidence="8">
    <location>
        <begin position="60"/>
        <end position="81"/>
    </location>
</feature>
<dbReference type="InterPro" id="IPR003010">
    <property type="entry name" value="C-N_Hydrolase"/>
</dbReference>
<dbReference type="Pfam" id="PF00795">
    <property type="entry name" value="CN_hydrolase"/>
    <property type="match status" value="1"/>
</dbReference>
<evidence type="ECO:0000256" key="3">
    <source>
        <dbReference type="ARBA" id="ARBA00022679"/>
    </source>
</evidence>
<keyword evidence="11" id="KW-1185">Reference proteome</keyword>
<comment type="function">
    <text evidence="8">Catalyzes the phospholipid dependent N-acylation of the N-terminal cysteine of apolipoprotein, the last step in lipoprotein maturation.</text>
</comment>
<feature type="transmembrane region" description="Helical" evidence="8">
    <location>
        <begin position="197"/>
        <end position="217"/>
    </location>
</feature>
<keyword evidence="5 8" id="KW-1133">Transmembrane helix</keyword>
<feature type="transmembrane region" description="Helical" evidence="8">
    <location>
        <begin position="87"/>
        <end position="108"/>
    </location>
</feature>
<gene>
    <name evidence="8 10" type="primary">lnt</name>
    <name evidence="10" type="ORF">E3T23_09735</name>
</gene>
<keyword evidence="4 8" id="KW-0812">Transmembrane</keyword>
<evidence type="ECO:0000256" key="1">
    <source>
        <dbReference type="ARBA" id="ARBA00004651"/>
    </source>
</evidence>
<comment type="catalytic activity">
    <reaction evidence="8">
        <text>N-terminal S-1,2-diacyl-sn-glyceryl-L-cysteinyl-[lipoprotein] + a glycerophospholipid = N-acyl-S-1,2-diacyl-sn-glyceryl-L-cysteinyl-[lipoprotein] + a 2-acyl-sn-glycero-3-phospholipid + H(+)</text>
        <dbReference type="Rhea" id="RHEA:48228"/>
        <dbReference type="Rhea" id="RHEA-COMP:14681"/>
        <dbReference type="Rhea" id="RHEA-COMP:14684"/>
        <dbReference type="ChEBI" id="CHEBI:15378"/>
        <dbReference type="ChEBI" id="CHEBI:136912"/>
        <dbReference type="ChEBI" id="CHEBI:140656"/>
        <dbReference type="ChEBI" id="CHEBI:140657"/>
        <dbReference type="ChEBI" id="CHEBI:140660"/>
        <dbReference type="EC" id="2.3.1.269"/>
    </reaction>
</comment>
<dbReference type="OrthoDB" id="9804277at2"/>
<feature type="transmembrane region" description="Helical" evidence="8">
    <location>
        <begin position="486"/>
        <end position="504"/>
    </location>
</feature>
<evidence type="ECO:0000256" key="6">
    <source>
        <dbReference type="ARBA" id="ARBA00023136"/>
    </source>
</evidence>
<evidence type="ECO:0000256" key="4">
    <source>
        <dbReference type="ARBA" id="ARBA00022692"/>
    </source>
</evidence>
<dbReference type="EC" id="2.3.1.269" evidence="8"/>
<dbReference type="InterPro" id="IPR036526">
    <property type="entry name" value="C-N_Hydrolase_sf"/>
</dbReference>
<dbReference type="GO" id="GO:0016410">
    <property type="term" value="F:N-acyltransferase activity"/>
    <property type="evidence" value="ECO:0007669"/>
    <property type="project" value="UniProtKB-UniRule"/>
</dbReference>
<evidence type="ECO:0000313" key="11">
    <source>
        <dbReference type="Proteomes" id="UP000298433"/>
    </source>
</evidence>
<keyword evidence="3 8" id="KW-0808">Transferase</keyword>
<dbReference type="InterPro" id="IPR045378">
    <property type="entry name" value="LNT_N"/>
</dbReference>
<accession>A0A4R8XR98</accession>
<feature type="transmembrane region" description="Helical" evidence="8">
    <location>
        <begin position="120"/>
        <end position="136"/>
    </location>
</feature>
<evidence type="ECO:0000313" key="10">
    <source>
        <dbReference type="EMBL" id="TFC79543.1"/>
    </source>
</evidence>
<comment type="pathway">
    <text evidence="8">Protein modification; lipoprotein biosynthesis (N-acyl transfer).</text>
</comment>
<dbReference type="Proteomes" id="UP000298433">
    <property type="component" value="Unassembled WGS sequence"/>
</dbReference>
<dbReference type="GO" id="GO:0042158">
    <property type="term" value="P:lipoprotein biosynthetic process"/>
    <property type="evidence" value="ECO:0007669"/>
    <property type="project" value="UniProtKB-UniRule"/>
</dbReference>
<feature type="transmembrane region" description="Helical" evidence="8">
    <location>
        <begin position="35"/>
        <end position="53"/>
    </location>
</feature>
<evidence type="ECO:0000256" key="7">
    <source>
        <dbReference type="ARBA" id="ARBA00023315"/>
    </source>
</evidence>
<sequence length="514" mass="54999">MISGTLRRLALPLPAAILLVAVAGAILDAGFPDRSWWILAPVGVFLMLLALLGRGLWSGLLIGMVGGLSFWLIHISWLTLYLGPVPWLALAGLQSIFFGISLALIGVVLEAGPRVWPSTLGRVGVIPVVVAGLWTAREALSSVWPYGGFAWGRVAISQSESPFNSLVAWVGMSGLSFLLVWLCALALQLVRETPVRLTVRAGIAAAAIAVLLIIPAWPTVQTGQARLAAVQGASDAGLFARYSPGQILADHTSATLAVIDEEVDFVVWPENASDIDPLRSTDAAKNLDYLSRTMGVPIIAGTITQRDNKFYNSSLLWQEGQGAVDIYDKVHPVPFAEYMPDRAFWRPFAPELIDLIARDYSIGTRDNVFDINGIMAGIAICFDIADDQLVQEMVDDGAEIILAQTNNADFGRTDESVQQLAIARLRAIEAGRTVVNISTVGTSAIITPDGATLDSLPTWLPGAMVQTVPLSSTVTPAMAAGRGIEWLVAGLGLAGFVLCSLNELRARRNRARSV</sequence>
<evidence type="ECO:0000256" key="8">
    <source>
        <dbReference type="HAMAP-Rule" id="MF_01148"/>
    </source>
</evidence>
<evidence type="ECO:0000259" key="9">
    <source>
        <dbReference type="PROSITE" id="PS50263"/>
    </source>
</evidence>
<keyword evidence="6 8" id="KW-0472">Membrane</keyword>
<dbReference type="Pfam" id="PF20154">
    <property type="entry name" value="LNT_N"/>
    <property type="match status" value="1"/>
</dbReference>
<keyword evidence="10" id="KW-0449">Lipoprotein</keyword>
<comment type="subcellular location">
    <subcellularLocation>
        <location evidence="1 8">Cell membrane</location>
        <topology evidence="1 8">Multi-pass membrane protein</topology>
    </subcellularLocation>
</comment>
<dbReference type="CDD" id="cd07571">
    <property type="entry name" value="ALP_N-acyl_transferase"/>
    <property type="match status" value="1"/>
</dbReference>
<feature type="transmembrane region" description="Helical" evidence="8">
    <location>
        <begin position="166"/>
        <end position="190"/>
    </location>
</feature>
<comment type="similarity">
    <text evidence="8">Belongs to the CN hydrolase family. Apolipoprotein N-acyltransferase subfamily.</text>
</comment>
<feature type="domain" description="CN hydrolase" evidence="9">
    <location>
        <begin position="225"/>
        <end position="470"/>
    </location>
</feature>
<dbReference type="RefSeq" id="WP_134370178.1">
    <property type="nucleotide sequence ID" value="NZ_SOGN01000044.1"/>
</dbReference>
<name>A0A4R8XR98_9MICO</name>
<evidence type="ECO:0000256" key="5">
    <source>
        <dbReference type="ARBA" id="ARBA00022989"/>
    </source>
</evidence>
<comment type="caution">
    <text evidence="10">The sequence shown here is derived from an EMBL/GenBank/DDBJ whole genome shotgun (WGS) entry which is preliminary data.</text>
</comment>
<dbReference type="Gene3D" id="3.60.110.10">
    <property type="entry name" value="Carbon-nitrogen hydrolase"/>
    <property type="match status" value="1"/>
</dbReference>
<dbReference type="InterPro" id="IPR004563">
    <property type="entry name" value="Apolipo_AcylTrfase"/>
</dbReference>
<dbReference type="GO" id="GO:0005886">
    <property type="term" value="C:plasma membrane"/>
    <property type="evidence" value="ECO:0007669"/>
    <property type="project" value="UniProtKB-SubCell"/>
</dbReference>
<dbReference type="PROSITE" id="PS50263">
    <property type="entry name" value="CN_HYDROLASE"/>
    <property type="match status" value="1"/>
</dbReference>
<dbReference type="HAMAP" id="MF_01148">
    <property type="entry name" value="Lnt"/>
    <property type="match status" value="1"/>
</dbReference>
<dbReference type="NCBIfam" id="TIGR00546">
    <property type="entry name" value="lnt"/>
    <property type="match status" value="1"/>
</dbReference>
<keyword evidence="2 8" id="KW-1003">Cell membrane</keyword>
<organism evidence="10 11">
    <name type="scientific">Cryobacterium cheniae</name>
    <dbReference type="NCBI Taxonomy" id="1259262"/>
    <lineage>
        <taxon>Bacteria</taxon>
        <taxon>Bacillati</taxon>
        <taxon>Actinomycetota</taxon>
        <taxon>Actinomycetes</taxon>
        <taxon>Micrococcales</taxon>
        <taxon>Microbacteriaceae</taxon>
        <taxon>Cryobacterium</taxon>
    </lineage>
</organism>